<reference evidence="3 4" key="1">
    <citation type="submission" date="2021-01" db="EMBL/GenBank/DDBJ databases">
        <title>Belnapia mucosa sp. nov. and Belnapia arida sp. nov., isolated from the Tabernas Desert (Almeria, Spain).</title>
        <authorList>
            <person name="Molina-Menor E."/>
            <person name="Vidal-Verdu A."/>
            <person name="Calonge A."/>
            <person name="Satari L."/>
            <person name="Pereto J."/>
            <person name="Porcar M."/>
        </authorList>
    </citation>
    <scope>NUCLEOTIDE SEQUENCE [LARGE SCALE GENOMIC DNA]</scope>
    <source>
        <strain evidence="3 4">T18</strain>
    </source>
</reference>
<protein>
    <submittedName>
        <fullName evidence="3">SDR family oxidoreductase</fullName>
    </submittedName>
</protein>
<dbReference type="Pfam" id="PF00106">
    <property type="entry name" value="adh_short"/>
    <property type="match status" value="1"/>
</dbReference>
<dbReference type="Gene3D" id="3.40.50.720">
    <property type="entry name" value="NAD(P)-binding Rossmann-like Domain"/>
    <property type="match status" value="1"/>
</dbReference>
<dbReference type="PRINTS" id="PR00080">
    <property type="entry name" value="SDRFAMILY"/>
</dbReference>
<dbReference type="PANTHER" id="PTHR42879:SF2">
    <property type="entry name" value="3-OXOACYL-[ACYL-CARRIER-PROTEIN] REDUCTASE FABG"/>
    <property type="match status" value="1"/>
</dbReference>
<proteinExistence type="inferred from homology"/>
<dbReference type="PANTHER" id="PTHR42879">
    <property type="entry name" value="3-OXOACYL-(ACYL-CARRIER-PROTEIN) REDUCTASE"/>
    <property type="match status" value="1"/>
</dbReference>
<keyword evidence="4" id="KW-1185">Reference proteome</keyword>
<dbReference type="EMBL" id="JAETWB010000002">
    <property type="protein sequence ID" value="MBL6077928.1"/>
    <property type="molecule type" value="Genomic_DNA"/>
</dbReference>
<dbReference type="InterPro" id="IPR036291">
    <property type="entry name" value="NAD(P)-bd_dom_sf"/>
</dbReference>
<dbReference type="RefSeq" id="WP_202831085.1">
    <property type="nucleotide sequence ID" value="NZ_JAETWB010000002.1"/>
</dbReference>
<dbReference type="PROSITE" id="PS00061">
    <property type="entry name" value="ADH_SHORT"/>
    <property type="match status" value="1"/>
</dbReference>
<sequence>MNPDERGGGSLRGRQALVTGSTGGIGLAVAEALASQGCTILLHGLATEAEAAPALAAVAARGVEVRYHRADLTDLAAIAALVAAAAPDILVNNAATRHFGPVEGTAPEAWDMDIAVNLSAAFHLLRLALPGMRRRGWGRVLNMSSIYGLVGTAGRVGYVTTKTALIGLTRAVALETAESGITCNALCPGSTLTPNIEERLRAAMAAGGLGRTAAEAQFLTGKQPTGRFVQAEAVGAMAAFLCGEAGRDITGAVLPIDGGWSAA</sequence>
<evidence type="ECO:0000313" key="4">
    <source>
        <dbReference type="Proteomes" id="UP000660885"/>
    </source>
</evidence>
<organism evidence="3 4">
    <name type="scientific">Belnapia arida</name>
    <dbReference type="NCBI Taxonomy" id="2804533"/>
    <lineage>
        <taxon>Bacteria</taxon>
        <taxon>Pseudomonadati</taxon>
        <taxon>Pseudomonadota</taxon>
        <taxon>Alphaproteobacteria</taxon>
        <taxon>Acetobacterales</taxon>
        <taxon>Roseomonadaceae</taxon>
        <taxon>Belnapia</taxon>
    </lineage>
</organism>
<dbReference type="SUPFAM" id="SSF51735">
    <property type="entry name" value="NAD(P)-binding Rossmann-fold domains"/>
    <property type="match status" value="1"/>
</dbReference>
<evidence type="ECO:0000256" key="1">
    <source>
        <dbReference type="ARBA" id="ARBA00006484"/>
    </source>
</evidence>
<gene>
    <name evidence="3" type="ORF">JMJ56_07925</name>
</gene>
<dbReference type="InterPro" id="IPR020904">
    <property type="entry name" value="Sc_DH/Rdtase_CS"/>
</dbReference>
<comment type="caution">
    <text evidence="3">The sequence shown here is derived from an EMBL/GenBank/DDBJ whole genome shotgun (WGS) entry which is preliminary data.</text>
</comment>
<accession>A0ABS1TZS4</accession>
<dbReference type="PRINTS" id="PR00081">
    <property type="entry name" value="GDHRDH"/>
</dbReference>
<dbReference type="InterPro" id="IPR002347">
    <property type="entry name" value="SDR_fam"/>
</dbReference>
<dbReference type="Proteomes" id="UP000660885">
    <property type="component" value="Unassembled WGS sequence"/>
</dbReference>
<evidence type="ECO:0000313" key="3">
    <source>
        <dbReference type="EMBL" id="MBL6077928.1"/>
    </source>
</evidence>
<comment type="similarity">
    <text evidence="1 2">Belongs to the short-chain dehydrogenases/reductases (SDR) family.</text>
</comment>
<dbReference type="InterPro" id="IPR050259">
    <property type="entry name" value="SDR"/>
</dbReference>
<name>A0ABS1TZS4_9PROT</name>
<evidence type="ECO:0000256" key="2">
    <source>
        <dbReference type="RuleBase" id="RU000363"/>
    </source>
</evidence>